<keyword evidence="3" id="KW-0328">Glycosyltransferase</keyword>
<evidence type="ECO:0000256" key="4">
    <source>
        <dbReference type="ARBA" id="ARBA00022679"/>
    </source>
</evidence>
<evidence type="ECO:0000313" key="9">
    <source>
        <dbReference type="Proteomes" id="UP000177112"/>
    </source>
</evidence>
<evidence type="ECO:0000256" key="5">
    <source>
        <dbReference type="ARBA" id="ARBA00023136"/>
    </source>
</evidence>
<dbReference type="Gene3D" id="3.90.550.10">
    <property type="entry name" value="Spore Coat Polysaccharide Biosynthesis Protein SpsA, Chain A"/>
    <property type="match status" value="1"/>
</dbReference>
<dbReference type="EMBL" id="MFTY01000015">
    <property type="protein sequence ID" value="OGI71348.1"/>
    <property type="molecule type" value="Genomic_DNA"/>
</dbReference>
<dbReference type="InterPro" id="IPR029044">
    <property type="entry name" value="Nucleotide-diphossugar_trans"/>
</dbReference>
<feature type="transmembrane region" description="Helical" evidence="6">
    <location>
        <begin position="136"/>
        <end position="159"/>
    </location>
</feature>
<name>A0A1F6VNX9_9BACT</name>
<protein>
    <recommendedName>
        <fullName evidence="7">Glycosyltransferase 2-like domain-containing protein</fullName>
    </recommendedName>
</protein>
<organism evidence="8 9">
    <name type="scientific">Candidatus Nomurabacteria bacterium RIFCSPHIGHO2_02_FULL_35_13</name>
    <dbReference type="NCBI Taxonomy" id="1801748"/>
    <lineage>
        <taxon>Bacteria</taxon>
        <taxon>Candidatus Nomuraibacteriota</taxon>
    </lineage>
</organism>
<dbReference type="SUPFAM" id="SSF53448">
    <property type="entry name" value="Nucleotide-diphospho-sugar transferases"/>
    <property type="match status" value="1"/>
</dbReference>
<dbReference type="InterPro" id="IPR001173">
    <property type="entry name" value="Glyco_trans_2-like"/>
</dbReference>
<comment type="caution">
    <text evidence="8">The sequence shown here is derived from an EMBL/GenBank/DDBJ whole genome shotgun (WGS) entry which is preliminary data.</text>
</comment>
<evidence type="ECO:0000256" key="1">
    <source>
        <dbReference type="ARBA" id="ARBA00004236"/>
    </source>
</evidence>
<dbReference type="GO" id="GO:0016757">
    <property type="term" value="F:glycosyltransferase activity"/>
    <property type="evidence" value="ECO:0007669"/>
    <property type="project" value="UniProtKB-KW"/>
</dbReference>
<keyword evidence="6" id="KW-0812">Transmembrane</keyword>
<dbReference type="PANTHER" id="PTHR43646:SF2">
    <property type="entry name" value="GLYCOSYLTRANSFERASE 2-LIKE DOMAIN-CONTAINING PROTEIN"/>
    <property type="match status" value="1"/>
</dbReference>
<keyword evidence="6" id="KW-1133">Transmembrane helix</keyword>
<comment type="subcellular location">
    <subcellularLocation>
        <location evidence="1">Cell membrane</location>
    </subcellularLocation>
</comment>
<proteinExistence type="predicted"/>
<dbReference type="CDD" id="cd00761">
    <property type="entry name" value="Glyco_tranf_GTA_type"/>
    <property type="match status" value="1"/>
</dbReference>
<reference evidence="8 9" key="1">
    <citation type="journal article" date="2016" name="Nat. Commun.">
        <title>Thousands of microbial genomes shed light on interconnected biogeochemical processes in an aquifer system.</title>
        <authorList>
            <person name="Anantharaman K."/>
            <person name="Brown C.T."/>
            <person name="Hug L.A."/>
            <person name="Sharon I."/>
            <person name="Castelle C.J."/>
            <person name="Probst A.J."/>
            <person name="Thomas B.C."/>
            <person name="Singh A."/>
            <person name="Wilkins M.J."/>
            <person name="Karaoz U."/>
            <person name="Brodie E.L."/>
            <person name="Williams K.H."/>
            <person name="Hubbard S.S."/>
            <person name="Banfield J.F."/>
        </authorList>
    </citation>
    <scope>NUCLEOTIDE SEQUENCE [LARGE SCALE GENOMIC DNA]</scope>
</reference>
<keyword evidence="2" id="KW-1003">Cell membrane</keyword>
<dbReference type="Proteomes" id="UP000177112">
    <property type="component" value="Unassembled WGS sequence"/>
</dbReference>
<dbReference type="GO" id="GO:0005886">
    <property type="term" value="C:plasma membrane"/>
    <property type="evidence" value="ECO:0007669"/>
    <property type="project" value="UniProtKB-SubCell"/>
</dbReference>
<evidence type="ECO:0000256" key="2">
    <source>
        <dbReference type="ARBA" id="ARBA00022475"/>
    </source>
</evidence>
<evidence type="ECO:0000256" key="3">
    <source>
        <dbReference type="ARBA" id="ARBA00022676"/>
    </source>
</evidence>
<sequence length="242" mass="27923">MEKERDFKISLIIPAYNEEKYIDACLENAIKNSNGKVFEIIVVDNASTDKTAEMAGKYKSVRIVKENNKGVTRARQRGFIESSGNILAFIDADTKMPPGWIEQIISEFKKNNSLVCLSGPYFFYDILAWKSFLIKIYWALAIIMYRIISYMAVGGNLVIKRETLEKMKGFDTQIEFFGDDTNTARRASAFGKVKFEPDFIMYSSGRRITHFGLLKMAFIYASYFFSEVIKRKSVNQKYIEIR</sequence>
<dbReference type="AlphaFoldDB" id="A0A1F6VNX9"/>
<keyword evidence="5 6" id="KW-0472">Membrane</keyword>
<dbReference type="PANTHER" id="PTHR43646">
    <property type="entry name" value="GLYCOSYLTRANSFERASE"/>
    <property type="match status" value="1"/>
</dbReference>
<keyword evidence="4" id="KW-0808">Transferase</keyword>
<dbReference type="STRING" id="1801748.A3B84_00585"/>
<evidence type="ECO:0000313" key="8">
    <source>
        <dbReference type="EMBL" id="OGI71348.1"/>
    </source>
</evidence>
<dbReference type="Pfam" id="PF00535">
    <property type="entry name" value="Glycos_transf_2"/>
    <property type="match status" value="1"/>
</dbReference>
<feature type="domain" description="Glycosyltransferase 2-like" evidence="7">
    <location>
        <begin position="10"/>
        <end position="166"/>
    </location>
</feature>
<gene>
    <name evidence="8" type="ORF">A3B84_00585</name>
</gene>
<evidence type="ECO:0000256" key="6">
    <source>
        <dbReference type="SAM" id="Phobius"/>
    </source>
</evidence>
<accession>A0A1F6VNX9</accession>
<evidence type="ECO:0000259" key="7">
    <source>
        <dbReference type="Pfam" id="PF00535"/>
    </source>
</evidence>